<evidence type="ECO:0000313" key="2">
    <source>
        <dbReference type="EMBL" id="KAH9300012.1"/>
    </source>
</evidence>
<dbReference type="EMBL" id="JAHRHJ020000009">
    <property type="protein sequence ID" value="KAH9300012.1"/>
    <property type="molecule type" value="Genomic_DNA"/>
</dbReference>
<feature type="region of interest" description="Disordered" evidence="1">
    <location>
        <begin position="1"/>
        <end position="61"/>
    </location>
</feature>
<dbReference type="Proteomes" id="UP000824469">
    <property type="component" value="Unassembled WGS sequence"/>
</dbReference>
<accession>A0AA38FFE7</accession>
<reference evidence="2 3" key="1">
    <citation type="journal article" date="2021" name="Nat. Plants">
        <title>The Taxus genome provides insights into paclitaxel biosynthesis.</title>
        <authorList>
            <person name="Xiong X."/>
            <person name="Gou J."/>
            <person name="Liao Q."/>
            <person name="Li Y."/>
            <person name="Zhou Q."/>
            <person name="Bi G."/>
            <person name="Li C."/>
            <person name="Du R."/>
            <person name="Wang X."/>
            <person name="Sun T."/>
            <person name="Guo L."/>
            <person name="Liang H."/>
            <person name="Lu P."/>
            <person name="Wu Y."/>
            <person name="Zhang Z."/>
            <person name="Ro D.K."/>
            <person name="Shang Y."/>
            <person name="Huang S."/>
            <person name="Yan J."/>
        </authorList>
    </citation>
    <scope>NUCLEOTIDE SEQUENCE [LARGE SCALE GENOMIC DNA]</scope>
    <source>
        <strain evidence="2">Ta-2019</strain>
    </source>
</reference>
<gene>
    <name evidence="2" type="ORF">KI387_011595</name>
</gene>
<evidence type="ECO:0000313" key="3">
    <source>
        <dbReference type="Proteomes" id="UP000824469"/>
    </source>
</evidence>
<sequence>SSSVQEESENSRGTQENPASKDDSTPIREASSSRGLETPVKTPPASTARGPLESTPSPSTQ</sequence>
<dbReference type="AlphaFoldDB" id="A0AA38FFE7"/>
<keyword evidence="3" id="KW-1185">Reference proteome</keyword>
<protein>
    <submittedName>
        <fullName evidence="2">Uncharacterized protein</fullName>
    </submittedName>
</protein>
<feature type="non-terminal residue" evidence="2">
    <location>
        <position position="1"/>
    </location>
</feature>
<evidence type="ECO:0000256" key="1">
    <source>
        <dbReference type="SAM" id="MobiDB-lite"/>
    </source>
</evidence>
<proteinExistence type="predicted"/>
<organism evidence="2 3">
    <name type="scientific">Taxus chinensis</name>
    <name type="common">Chinese yew</name>
    <name type="synonym">Taxus wallichiana var. chinensis</name>
    <dbReference type="NCBI Taxonomy" id="29808"/>
    <lineage>
        <taxon>Eukaryota</taxon>
        <taxon>Viridiplantae</taxon>
        <taxon>Streptophyta</taxon>
        <taxon>Embryophyta</taxon>
        <taxon>Tracheophyta</taxon>
        <taxon>Spermatophyta</taxon>
        <taxon>Pinopsida</taxon>
        <taxon>Pinidae</taxon>
        <taxon>Conifers II</taxon>
        <taxon>Cupressales</taxon>
        <taxon>Taxaceae</taxon>
        <taxon>Taxus</taxon>
    </lineage>
</organism>
<name>A0AA38FFE7_TAXCH</name>
<feature type="compositionally biased region" description="Polar residues" evidence="1">
    <location>
        <begin position="1"/>
        <end position="18"/>
    </location>
</feature>
<comment type="caution">
    <text evidence="2">The sequence shown here is derived from an EMBL/GenBank/DDBJ whole genome shotgun (WGS) entry which is preliminary data.</text>
</comment>
<feature type="non-terminal residue" evidence="2">
    <location>
        <position position="61"/>
    </location>
</feature>